<reference evidence="1 2" key="1">
    <citation type="journal article" date="2019" name="Int. J. Syst. Evol. Microbiol.">
        <title>The Global Catalogue of Microorganisms (GCM) 10K type strain sequencing project: providing services to taxonomists for standard genome sequencing and annotation.</title>
        <authorList>
            <consortium name="The Broad Institute Genomics Platform"/>
            <consortium name="The Broad Institute Genome Sequencing Center for Infectious Disease"/>
            <person name="Wu L."/>
            <person name="Ma J."/>
        </authorList>
    </citation>
    <scope>NUCLEOTIDE SEQUENCE [LARGE SCALE GENOMIC DNA]</scope>
    <source>
        <strain evidence="1 2">JCM 11117</strain>
    </source>
</reference>
<evidence type="ECO:0000313" key="2">
    <source>
        <dbReference type="Proteomes" id="UP001499967"/>
    </source>
</evidence>
<accession>A0ABN1N9Z7</accession>
<name>A0ABN1N9Z7_9PSEU</name>
<organism evidence="1 2">
    <name type="scientific">Pseudonocardia zijingensis</name>
    <dbReference type="NCBI Taxonomy" id="153376"/>
    <lineage>
        <taxon>Bacteria</taxon>
        <taxon>Bacillati</taxon>
        <taxon>Actinomycetota</taxon>
        <taxon>Actinomycetes</taxon>
        <taxon>Pseudonocardiales</taxon>
        <taxon>Pseudonocardiaceae</taxon>
        <taxon>Pseudonocardia</taxon>
    </lineage>
</organism>
<evidence type="ECO:0000313" key="1">
    <source>
        <dbReference type="EMBL" id="GAA0897683.1"/>
    </source>
</evidence>
<dbReference type="EMBL" id="BAAAHP010000187">
    <property type="protein sequence ID" value="GAA0897683.1"/>
    <property type="molecule type" value="Genomic_DNA"/>
</dbReference>
<keyword evidence="2" id="KW-1185">Reference proteome</keyword>
<protein>
    <submittedName>
        <fullName evidence="1">Uncharacterized protein</fullName>
    </submittedName>
</protein>
<dbReference type="Proteomes" id="UP001499967">
    <property type="component" value="Unassembled WGS sequence"/>
</dbReference>
<proteinExistence type="predicted"/>
<gene>
    <name evidence="1" type="ORF">GCM10009559_58700</name>
</gene>
<sequence length="128" mass="14576">MPLTYVNSLCEGTAPFTKAFHWVNDPAEDQAFLDLAIEELDKSWDDVSLVYRSLAVDRSGVEPTVRWEFWDYGTDYVGPDEVVVGSAESFWSRNLQKRKLGIGPTEMSRFFECDERGRAFSISDLVVP</sequence>
<dbReference type="RefSeq" id="WP_343944900.1">
    <property type="nucleotide sequence ID" value="NZ_BAAAHP010000187.1"/>
</dbReference>
<comment type="caution">
    <text evidence="1">The sequence shown here is derived from an EMBL/GenBank/DDBJ whole genome shotgun (WGS) entry which is preliminary data.</text>
</comment>